<proteinExistence type="predicted"/>
<name>A0A239GLX5_EKHLU</name>
<keyword evidence="2" id="KW-1185">Reference proteome</keyword>
<dbReference type="EMBL" id="FZPD01000002">
    <property type="protein sequence ID" value="SNS70157.1"/>
    <property type="molecule type" value="Genomic_DNA"/>
</dbReference>
<protein>
    <submittedName>
        <fullName evidence="1">Uncharacterized protein</fullName>
    </submittedName>
</protein>
<dbReference type="AlphaFoldDB" id="A0A239GLX5"/>
<dbReference type="OrthoDB" id="3893742at2"/>
<reference evidence="1 2" key="1">
    <citation type="submission" date="2017-06" db="EMBL/GenBank/DDBJ databases">
        <authorList>
            <person name="Kim H.J."/>
            <person name="Triplett B.A."/>
        </authorList>
    </citation>
    <scope>NUCLEOTIDE SEQUENCE [LARGE SCALE GENOMIC DNA]</scope>
    <source>
        <strain evidence="1 2">DSM 19307</strain>
    </source>
</reference>
<evidence type="ECO:0000313" key="2">
    <source>
        <dbReference type="Proteomes" id="UP000198393"/>
    </source>
</evidence>
<dbReference type="RefSeq" id="WP_089355686.1">
    <property type="nucleotide sequence ID" value="NZ_FZPD01000002.1"/>
</dbReference>
<sequence>MEITKNQTFEKFEESFKAFQEASDLTKREHASKLASQIDILSLSEDGISYLYKRSVELDEQGLFSGTSWAEPTKLIPTLVKGTLLAGHPSSSFEIVSDLRLLAYAKGAESNMISQPVAKTLLEEVLVHNLEFALNDLSEDTRQTMSEREVKKAINLFSFLLSETPIEGIYEKLALEVDLICSQRPVETRKARELIRLIDQRFQPSGESKHDQLVRTFINALKAPTTFIAKERSTPEAYIDFIQSCSADELKSEAIEMGESMVRTGLVSQYHAYLLLYLVKDNHALVPACLGLNERGSAEWEKFKDIIVSLISEIVTPNNYQCIYGLSWVLGRNLLSRRPVRAGLENLRRAKINPQVEKRILKSIDDPDSSVTALQYLLGGTLKVLGQPLGVGQGNNPTCQSARGISMWSQHAPAKLIDMIITVATQNNLIMRFENQDLESIKLGKGLVEKLDFNLDVVSAILVPHLDRIYNEMMKRSMGRADDPHRWVNPAMYGHWIPVGFASCYDYTSNSILDFEGFIRIFYAAFHPLYNDNNQVLYPIPVGIYVTSNHGDMLGFHAISLLRVDKDPSGDYRAYFLNPNNEGRQDWGQDIKPSVHENGEKAGESSLPFHQFAARIYAFHYNSLEATAHLHLVEDESIQEVKKLAQESWGKSYNWIEQPKLW</sequence>
<organism evidence="1 2">
    <name type="scientific">Ekhidna lutea</name>
    <dbReference type="NCBI Taxonomy" id="447679"/>
    <lineage>
        <taxon>Bacteria</taxon>
        <taxon>Pseudomonadati</taxon>
        <taxon>Bacteroidota</taxon>
        <taxon>Cytophagia</taxon>
        <taxon>Cytophagales</taxon>
        <taxon>Reichenbachiellaceae</taxon>
        <taxon>Ekhidna</taxon>
    </lineage>
</organism>
<gene>
    <name evidence="1" type="ORF">SAMN05421640_0912</name>
</gene>
<evidence type="ECO:0000313" key="1">
    <source>
        <dbReference type="EMBL" id="SNS70157.1"/>
    </source>
</evidence>
<accession>A0A239GLX5</accession>
<dbReference type="Proteomes" id="UP000198393">
    <property type="component" value="Unassembled WGS sequence"/>
</dbReference>